<gene>
    <name evidence="1" type="ORF">F4559_001088</name>
</gene>
<organism evidence="1 2">
    <name type="scientific">Saccharothrix violaceirubra</name>
    <dbReference type="NCBI Taxonomy" id="413306"/>
    <lineage>
        <taxon>Bacteria</taxon>
        <taxon>Bacillati</taxon>
        <taxon>Actinomycetota</taxon>
        <taxon>Actinomycetes</taxon>
        <taxon>Pseudonocardiales</taxon>
        <taxon>Pseudonocardiaceae</taxon>
        <taxon>Saccharothrix</taxon>
    </lineage>
</organism>
<evidence type="ECO:0000313" key="2">
    <source>
        <dbReference type="Proteomes" id="UP000542674"/>
    </source>
</evidence>
<reference evidence="1 2" key="1">
    <citation type="submission" date="2020-08" db="EMBL/GenBank/DDBJ databases">
        <title>Sequencing the genomes of 1000 actinobacteria strains.</title>
        <authorList>
            <person name="Klenk H.-P."/>
        </authorList>
    </citation>
    <scope>NUCLEOTIDE SEQUENCE [LARGE SCALE GENOMIC DNA]</scope>
    <source>
        <strain evidence="1 2">DSM 45084</strain>
    </source>
</reference>
<dbReference type="Pfam" id="PF04404">
    <property type="entry name" value="ERF"/>
    <property type="match status" value="1"/>
</dbReference>
<dbReference type="InterPro" id="IPR007499">
    <property type="entry name" value="ERF_bacteria_virus"/>
</dbReference>
<sequence length="229" mass="25447">MGDEPRDEPIVKVMARVMAEVRAVGKGDKNTFHNFFFRGIDRILDNVGPALRAHGVVPTPSLLTLESRDTKTEKNKTAREITVWVKYTFHGPAGDSMECIVPGEAQDTGDKAVSKAMAVAYRTALIQVLAIPTRELDPDARSYERTSTDGGPSVTELKRSIWAAAQERGWIAEDDTYEELTQDFALWRAQGDEPVIELADADSETLTAYLAFLKPKTRMSRTRTRTAQS</sequence>
<keyword evidence="2" id="KW-1185">Reference proteome</keyword>
<dbReference type="EMBL" id="JACHJS010000001">
    <property type="protein sequence ID" value="MBB4963729.1"/>
    <property type="molecule type" value="Genomic_DNA"/>
</dbReference>
<evidence type="ECO:0008006" key="3">
    <source>
        <dbReference type="Google" id="ProtNLM"/>
    </source>
</evidence>
<name>A0A7W7SZB1_9PSEU</name>
<dbReference type="Proteomes" id="UP000542674">
    <property type="component" value="Unassembled WGS sequence"/>
</dbReference>
<accession>A0A7W7SZB1</accession>
<dbReference type="RefSeq" id="WP_184666478.1">
    <property type="nucleotide sequence ID" value="NZ_BAABAI010000034.1"/>
</dbReference>
<dbReference type="AlphaFoldDB" id="A0A7W7SZB1"/>
<comment type="caution">
    <text evidence="1">The sequence shown here is derived from an EMBL/GenBank/DDBJ whole genome shotgun (WGS) entry which is preliminary data.</text>
</comment>
<protein>
    <recommendedName>
        <fullName evidence="3">ERF superfamily protein</fullName>
    </recommendedName>
</protein>
<evidence type="ECO:0000313" key="1">
    <source>
        <dbReference type="EMBL" id="MBB4963729.1"/>
    </source>
</evidence>
<proteinExistence type="predicted"/>